<reference evidence="1 2" key="1">
    <citation type="submission" date="2024-05" db="EMBL/GenBank/DDBJ databases">
        <title>Roseateles sp. 2.12 16S ribosomal RNA gene Genome sequencing and assembly.</title>
        <authorList>
            <person name="Woo H."/>
        </authorList>
    </citation>
    <scope>NUCLEOTIDE SEQUENCE [LARGE SCALE GENOMIC DNA]</scope>
    <source>
        <strain evidence="1 2">2.12</strain>
    </source>
</reference>
<keyword evidence="2" id="KW-1185">Reference proteome</keyword>
<name>A0ABV0GG25_9BURK</name>
<evidence type="ECO:0000313" key="1">
    <source>
        <dbReference type="EMBL" id="MEO3714028.1"/>
    </source>
</evidence>
<dbReference type="RefSeq" id="WP_347610967.1">
    <property type="nucleotide sequence ID" value="NZ_JBDPZC010000006.1"/>
</dbReference>
<proteinExistence type="predicted"/>
<accession>A0ABV0GG25</accession>
<gene>
    <name evidence="1" type="ORF">ABDJ40_14780</name>
</gene>
<dbReference type="Proteomes" id="UP001462640">
    <property type="component" value="Unassembled WGS sequence"/>
</dbReference>
<comment type="caution">
    <text evidence="1">The sequence shown here is derived from an EMBL/GenBank/DDBJ whole genome shotgun (WGS) entry which is preliminary data.</text>
</comment>
<dbReference type="EMBL" id="JBDPZC010000006">
    <property type="protein sequence ID" value="MEO3714028.1"/>
    <property type="molecule type" value="Genomic_DNA"/>
</dbReference>
<organism evidence="1 2">
    <name type="scientific">Roseateles flavus</name>
    <dbReference type="NCBI Taxonomy" id="3149041"/>
    <lineage>
        <taxon>Bacteria</taxon>
        <taxon>Pseudomonadati</taxon>
        <taxon>Pseudomonadota</taxon>
        <taxon>Betaproteobacteria</taxon>
        <taxon>Burkholderiales</taxon>
        <taxon>Sphaerotilaceae</taxon>
        <taxon>Roseateles</taxon>
    </lineage>
</organism>
<evidence type="ECO:0000313" key="2">
    <source>
        <dbReference type="Proteomes" id="UP001462640"/>
    </source>
</evidence>
<sequence length="195" mass="20931">MREDKAAPSIEATNVGQLVAGGTVRSIDRSIKITNIWSEKPTPMLTALQRKAVADKVGQTCEATGLSRLDVYKVVLAECGFERMDDVPRQQFGEVMGLLDGLTRQAAGEDAPAPAPSRWPPFANRWTVSLVFSGAAIVTSLGTASRPVAADQPATCSLGGRQYSVGSVVVMADRFVRECVEVTEEGHWREVPSTP</sequence>
<protein>
    <submittedName>
        <fullName evidence="1">Uncharacterized protein</fullName>
    </submittedName>
</protein>